<evidence type="ECO:0000313" key="1">
    <source>
        <dbReference type="EMBL" id="MBK1816515.1"/>
    </source>
</evidence>
<protein>
    <submittedName>
        <fullName evidence="1">Uncharacterized protein</fullName>
    </submittedName>
</protein>
<dbReference type="EMBL" id="JAENIK010000011">
    <property type="protein sequence ID" value="MBK1816515.1"/>
    <property type="molecule type" value="Genomic_DNA"/>
</dbReference>
<reference evidence="1" key="1">
    <citation type="submission" date="2021-01" db="EMBL/GenBank/DDBJ databases">
        <title>Modified the classification status of verrucomicrobia.</title>
        <authorList>
            <person name="Feng X."/>
        </authorList>
    </citation>
    <scope>NUCLEOTIDE SEQUENCE</scope>
    <source>
        <strain evidence="1">JCM 18052</strain>
    </source>
</reference>
<proteinExistence type="predicted"/>
<gene>
    <name evidence="1" type="ORF">JIN84_12890</name>
</gene>
<organism evidence="1 2">
    <name type="scientific">Luteolibacter yonseiensis</name>
    <dbReference type="NCBI Taxonomy" id="1144680"/>
    <lineage>
        <taxon>Bacteria</taxon>
        <taxon>Pseudomonadati</taxon>
        <taxon>Verrucomicrobiota</taxon>
        <taxon>Verrucomicrobiia</taxon>
        <taxon>Verrucomicrobiales</taxon>
        <taxon>Verrucomicrobiaceae</taxon>
        <taxon>Luteolibacter</taxon>
    </lineage>
</organism>
<dbReference type="AlphaFoldDB" id="A0A934VBV3"/>
<name>A0A934VBV3_9BACT</name>
<dbReference type="Proteomes" id="UP000600139">
    <property type="component" value="Unassembled WGS sequence"/>
</dbReference>
<accession>A0A934VBV3</accession>
<comment type="caution">
    <text evidence="1">The sequence shown here is derived from an EMBL/GenBank/DDBJ whole genome shotgun (WGS) entry which is preliminary data.</text>
</comment>
<evidence type="ECO:0000313" key="2">
    <source>
        <dbReference type="Proteomes" id="UP000600139"/>
    </source>
</evidence>
<keyword evidence="2" id="KW-1185">Reference proteome</keyword>
<sequence length="141" mass="15810">MNSNPITETMKCYSTNEEDFSHNDISEAIESLKEENDITPGKIIELWEGEGRKMPASYYVGDITDAMQDAACDDCGEYATDWDFSKEQQASLNAAVAKTVDQWATENNMHPHFYRVENVTALKVRITDDDGGYEILPEASA</sequence>
<dbReference type="RefSeq" id="WP_200351448.1">
    <property type="nucleotide sequence ID" value="NZ_BAABHZ010000006.1"/>
</dbReference>